<proteinExistence type="inferred from homology"/>
<dbReference type="PANTHER" id="PTHR38693:SF1">
    <property type="entry name" value="UBIQUINONE BIOSYNTHESIS ACCESSORY FACTOR UBIJ"/>
    <property type="match status" value="1"/>
</dbReference>
<evidence type="ECO:0000256" key="2">
    <source>
        <dbReference type="SAM" id="Coils"/>
    </source>
</evidence>
<comment type="similarity">
    <text evidence="1">Belongs to the UbiJ family.</text>
</comment>
<reference evidence="3" key="1">
    <citation type="submission" date="2020-11" db="EMBL/GenBank/DDBJ databases">
        <title>Azospira inquinata sp. nov.</title>
        <authorList>
            <person name="Moe W.M."/>
            <person name="Mikes M.C."/>
        </authorList>
    </citation>
    <scope>NUCLEOTIDE SEQUENCE</scope>
    <source>
        <strain evidence="3">Azo-3</strain>
    </source>
</reference>
<accession>A0A975SQ00</accession>
<dbReference type="EMBL" id="CP064782">
    <property type="protein sequence ID" value="QWT50377.1"/>
    <property type="molecule type" value="Genomic_DNA"/>
</dbReference>
<comment type="pathway">
    <text evidence="1">Cofactor biosynthesis; ubiquinone biosynthesis.</text>
</comment>
<comment type="function">
    <text evidence="1">Required for ubiquinone (coenzyme Q) biosynthesis. Binds hydrophobic ubiquinone biosynthetic intermediates via its SCP2 domain and is essential for the stability of the Ubi complex. May constitute a docking platform where Ubi enzymes assemble and access their SCP2-bound polyprenyl substrates.</text>
</comment>
<dbReference type="HAMAP" id="MF_02215">
    <property type="entry name" value="UbiJ"/>
    <property type="match status" value="1"/>
</dbReference>
<evidence type="ECO:0000313" key="3">
    <source>
        <dbReference type="EMBL" id="QWT50377.1"/>
    </source>
</evidence>
<protein>
    <recommendedName>
        <fullName evidence="1">Ubiquinone biosynthesis accessory factor UbiJ</fullName>
    </recommendedName>
</protein>
<name>A0A975SQ00_9RHOO</name>
<keyword evidence="1" id="KW-0963">Cytoplasm</keyword>
<dbReference type="KEGG" id="aiq:Azoinq_07280"/>
<sequence>MIPRLSLSFLNHLLRQETWARGRFRGFAGRSLAISLGGLPLLRAQLGASGLLEPLEDDGQTDVTIRLPLPAPWELLAGPESLFARAHLEGPADLAEALGQVLRNLHWDVEGELATRIGDLAAHRLVTTGNRLWAWQKDTWQRLGLNVAEYLQDDSPYLADRAAAERLGLEIQETAKEADRLEGRLGALEARRRGA</sequence>
<dbReference type="PANTHER" id="PTHR38693">
    <property type="entry name" value="UBIQUINONE BIOSYNTHESIS PROTEIN UBIJ"/>
    <property type="match status" value="1"/>
</dbReference>
<keyword evidence="4" id="KW-1185">Reference proteome</keyword>
<feature type="coiled-coil region" evidence="2">
    <location>
        <begin position="164"/>
        <end position="191"/>
    </location>
</feature>
<dbReference type="AlphaFoldDB" id="A0A975SQ00"/>
<dbReference type="InterPro" id="IPR038989">
    <property type="entry name" value="UbiJ"/>
</dbReference>
<dbReference type="GO" id="GO:0005737">
    <property type="term" value="C:cytoplasm"/>
    <property type="evidence" value="ECO:0007669"/>
    <property type="project" value="UniProtKB-SubCell"/>
</dbReference>
<dbReference type="Proteomes" id="UP000683428">
    <property type="component" value="Chromosome"/>
</dbReference>
<evidence type="ECO:0000313" key="4">
    <source>
        <dbReference type="Proteomes" id="UP000683428"/>
    </source>
</evidence>
<dbReference type="RefSeq" id="WP_216130493.1">
    <property type="nucleotide sequence ID" value="NZ_CP064782.1"/>
</dbReference>
<comment type="subcellular location">
    <subcellularLocation>
        <location evidence="1">Cytoplasm</location>
    </subcellularLocation>
</comment>
<evidence type="ECO:0000256" key="1">
    <source>
        <dbReference type="HAMAP-Rule" id="MF_02215"/>
    </source>
</evidence>
<keyword evidence="2" id="KW-0175">Coiled coil</keyword>
<organism evidence="3 4">
    <name type="scientific">Azospira inquinata</name>
    <dbReference type="NCBI Taxonomy" id="2785627"/>
    <lineage>
        <taxon>Bacteria</taxon>
        <taxon>Pseudomonadati</taxon>
        <taxon>Pseudomonadota</taxon>
        <taxon>Betaproteobacteria</taxon>
        <taxon>Rhodocyclales</taxon>
        <taxon>Rhodocyclaceae</taxon>
        <taxon>Azospira</taxon>
    </lineage>
</organism>
<dbReference type="GO" id="GO:0006744">
    <property type="term" value="P:ubiquinone biosynthetic process"/>
    <property type="evidence" value="ECO:0007669"/>
    <property type="project" value="UniProtKB-UniRule"/>
</dbReference>
<gene>
    <name evidence="1" type="primary">ubiJ</name>
    <name evidence="3" type="ORF">Azoinq_07280</name>
</gene>
<keyword evidence="1" id="KW-0831">Ubiquinone biosynthesis</keyword>